<dbReference type="EMBL" id="KB468124">
    <property type="protein sequence ID" value="PCH42215.1"/>
    <property type="molecule type" value="Genomic_DNA"/>
</dbReference>
<dbReference type="CDD" id="cd17364">
    <property type="entry name" value="MFS_PhT"/>
    <property type="match status" value="1"/>
</dbReference>
<feature type="transmembrane region" description="Helical" evidence="5">
    <location>
        <begin position="138"/>
        <end position="162"/>
    </location>
</feature>
<keyword evidence="2 5" id="KW-0812">Transmembrane</keyword>
<dbReference type="Pfam" id="PF00083">
    <property type="entry name" value="Sugar_tr"/>
    <property type="match status" value="1"/>
</dbReference>
<evidence type="ECO:0000256" key="4">
    <source>
        <dbReference type="ARBA" id="ARBA00023136"/>
    </source>
</evidence>
<feature type="domain" description="Major facilitator superfamily (MFS) profile" evidence="6">
    <location>
        <begin position="57"/>
        <end position="534"/>
    </location>
</feature>
<evidence type="ECO:0000256" key="5">
    <source>
        <dbReference type="SAM" id="Phobius"/>
    </source>
</evidence>
<feature type="transmembrane region" description="Helical" evidence="5">
    <location>
        <begin position="106"/>
        <end position="126"/>
    </location>
</feature>
<evidence type="ECO:0000313" key="7">
    <source>
        <dbReference type="EMBL" id="PCH42215.1"/>
    </source>
</evidence>
<dbReference type="Gene3D" id="1.20.1250.20">
    <property type="entry name" value="MFS general substrate transporter like domains"/>
    <property type="match status" value="2"/>
</dbReference>
<gene>
    <name evidence="7" type="ORF">WOLCODRAFT_120123</name>
</gene>
<dbReference type="InterPro" id="IPR005828">
    <property type="entry name" value="MFS_sugar_transport-like"/>
</dbReference>
<feature type="transmembrane region" description="Helical" evidence="5">
    <location>
        <begin position="507"/>
        <end position="529"/>
    </location>
</feature>
<dbReference type="OMA" id="FKVARFQ"/>
<feature type="transmembrane region" description="Helical" evidence="5">
    <location>
        <begin position="57"/>
        <end position="86"/>
    </location>
</feature>
<feature type="transmembrane region" description="Helical" evidence="5">
    <location>
        <begin position="408"/>
        <end position="428"/>
    </location>
</feature>
<dbReference type="Proteomes" id="UP000218811">
    <property type="component" value="Unassembled WGS sequence"/>
</dbReference>
<name>A0A2H3JL07_WOLCO</name>
<sequence>MAAASKVTLIHETPGHGVRSFAVPRPAADVVYSVNKQRRALLAEIDNARFSWFHLRVAFVSGVGFFADAYDIFSINIVAAMLGYCYGADEGEPASAGRALSAMQELAVKVATPVGIIIGQLLFGWLGDRLGRKRIYGLELIIIIIGTFGQTMTCPASAISFVGTLTAWRLFMGIGIGGDYPLSAVISSEFSSTYIRGRVMTAVFANQGWGQLAATAVSCVVVRSYRDILLGDQARFLKATDQMWRIIVGLGCIPAVVALYFRLTIPETPRFTIDIEHNVRKAALSVDALMTNGDYVVDRDAAHRRVTAQNATQSDFCAYFSRWQNLKVLLGTSYSWFALDIAFYGLGLNSSTILNAIGFGTSVDGPQVNSAYENLKNASVGNLILSLAGFIPGYWATFLVIDRWGRKSIQMMGFVMLTALLVGMGFAYNKMVSTTKGHAVFVSLYCLANFFQNFGPNTTTFIVPGEAFPTRYRSTAHGISAASGKIGAVVAQVVFQWLKDVGGTNAFIGHILQIFGFFMLTGVVSTMLIPETNQKTLEVLSNEPQDRFLGVLDRSSRHLIATPRLPVQNLYPMTRIKLSSLGQIKEPAASKVLERMSDPFMFH</sequence>
<dbReference type="InterPro" id="IPR020846">
    <property type="entry name" value="MFS_dom"/>
</dbReference>
<protein>
    <submittedName>
        <fullName evidence="7">Phosphate transporter</fullName>
    </submittedName>
</protein>
<dbReference type="GO" id="GO:0016020">
    <property type="term" value="C:membrane"/>
    <property type="evidence" value="ECO:0007669"/>
    <property type="project" value="UniProtKB-SubCell"/>
</dbReference>
<dbReference type="PROSITE" id="PS50850">
    <property type="entry name" value="MFS"/>
    <property type="match status" value="1"/>
</dbReference>
<evidence type="ECO:0000259" key="6">
    <source>
        <dbReference type="PROSITE" id="PS50850"/>
    </source>
</evidence>
<keyword evidence="3 5" id="KW-1133">Transmembrane helix</keyword>
<evidence type="ECO:0000313" key="8">
    <source>
        <dbReference type="Proteomes" id="UP000218811"/>
    </source>
</evidence>
<dbReference type="SUPFAM" id="SSF103473">
    <property type="entry name" value="MFS general substrate transporter"/>
    <property type="match status" value="1"/>
</dbReference>
<accession>A0A2H3JL07</accession>
<evidence type="ECO:0000256" key="2">
    <source>
        <dbReference type="ARBA" id="ARBA00022692"/>
    </source>
</evidence>
<keyword evidence="4 5" id="KW-0472">Membrane</keyword>
<reference evidence="7 8" key="1">
    <citation type="journal article" date="2012" name="Science">
        <title>The Paleozoic origin of enzymatic lignin decomposition reconstructed from 31 fungal genomes.</title>
        <authorList>
            <person name="Floudas D."/>
            <person name="Binder M."/>
            <person name="Riley R."/>
            <person name="Barry K."/>
            <person name="Blanchette R.A."/>
            <person name="Henrissat B."/>
            <person name="Martinez A.T."/>
            <person name="Otillar R."/>
            <person name="Spatafora J.W."/>
            <person name="Yadav J.S."/>
            <person name="Aerts A."/>
            <person name="Benoit I."/>
            <person name="Boyd A."/>
            <person name="Carlson A."/>
            <person name="Copeland A."/>
            <person name="Coutinho P.M."/>
            <person name="de Vries R.P."/>
            <person name="Ferreira P."/>
            <person name="Findley K."/>
            <person name="Foster B."/>
            <person name="Gaskell J."/>
            <person name="Glotzer D."/>
            <person name="Gorecki P."/>
            <person name="Heitman J."/>
            <person name="Hesse C."/>
            <person name="Hori C."/>
            <person name="Igarashi K."/>
            <person name="Jurgens J.A."/>
            <person name="Kallen N."/>
            <person name="Kersten P."/>
            <person name="Kohler A."/>
            <person name="Kuees U."/>
            <person name="Kumar T.K.A."/>
            <person name="Kuo A."/>
            <person name="LaButti K."/>
            <person name="Larrondo L.F."/>
            <person name="Lindquist E."/>
            <person name="Ling A."/>
            <person name="Lombard V."/>
            <person name="Lucas S."/>
            <person name="Lundell T."/>
            <person name="Martin R."/>
            <person name="McLaughlin D.J."/>
            <person name="Morgenstern I."/>
            <person name="Morin E."/>
            <person name="Murat C."/>
            <person name="Nagy L.G."/>
            <person name="Nolan M."/>
            <person name="Ohm R.A."/>
            <person name="Patyshakuliyeva A."/>
            <person name="Rokas A."/>
            <person name="Ruiz-Duenas F.J."/>
            <person name="Sabat G."/>
            <person name="Salamov A."/>
            <person name="Samejima M."/>
            <person name="Schmutz J."/>
            <person name="Slot J.C."/>
            <person name="St John F."/>
            <person name="Stenlid J."/>
            <person name="Sun H."/>
            <person name="Sun S."/>
            <person name="Syed K."/>
            <person name="Tsang A."/>
            <person name="Wiebenga A."/>
            <person name="Young D."/>
            <person name="Pisabarro A."/>
            <person name="Eastwood D.C."/>
            <person name="Martin F."/>
            <person name="Cullen D."/>
            <person name="Grigoriev I.V."/>
            <person name="Hibbett D.S."/>
        </authorList>
    </citation>
    <scope>NUCLEOTIDE SEQUENCE [LARGE SCALE GENOMIC DNA]</scope>
    <source>
        <strain evidence="7 8">MD-104</strain>
    </source>
</reference>
<dbReference type="PROSITE" id="PS00216">
    <property type="entry name" value="SUGAR_TRANSPORT_1"/>
    <property type="match status" value="1"/>
</dbReference>
<dbReference type="OrthoDB" id="433512at2759"/>
<feature type="transmembrane region" description="Helical" evidence="5">
    <location>
        <begin position="383"/>
        <end position="401"/>
    </location>
</feature>
<evidence type="ECO:0000256" key="3">
    <source>
        <dbReference type="ARBA" id="ARBA00022989"/>
    </source>
</evidence>
<dbReference type="GO" id="GO:0022857">
    <property type="term" value="F:transmembrane transporter activity"/>
    <property type="evidence" value="ECO:0007669"/>
    <property type="project" value="InterPro"/>
</dbReference>
<dbReference type="PANTHER" id="PTHR24064">
    <property type="entry name" value="SOLUTE CARRIER FAMILY 22 MEMBER"/>
    <property type="match status" value="1"/>
</dbReference>
<dbReference type="InterPro" id="IPR036259">
    <property type="entry name" value="MFS_trans_sf"/>
</dbReference>
<dbReference type="PROSITE" id="PS00217">
    <property type="entry name" value="SUGAR_TRANSPORT_2"/>
    <property type="match status" value="1"/>
</dbReference>
<comment type="subcellular location">
    <subcellularLocation>
        <location evidence="1">Membrane</location>
        <topology evidence="1">Multi-pass membrane protein</topology>
    </subcellularLocation>
</comment>
<dbReference type="AlphaFoldDB" id="A0A2H3JL07"/>
<dbReference type="InterPro" id="IPR005829">
    <property type="entry name" value="Sugar_transporter_CS"/>
</dbReference>
<evidence type="ECO:0000256" key="1">
    <source>
        <dbReference type="ARBA" id="ARBA00004141"/>
    </source>
</evidence>
<dbReference type="STRING" id="742152.A0A2H3JL07"/>
<proteinExistence type="predicted"/>
<organism evidence="7 8">
    <name type="scientific">Wolfiporia cocos (strain MD-104)</name>
    <name type="common">Brown rot fungus</name>
    <dbReference type="NCBI Taxonomy" id="742152"/>
    <lineage>
        <taxon>Eukaryota</taxon>
        <taxon>Fungi</taxon>
        <taxon>Dikarya</taxon>
        <taxon>Basidiomycota</taxon>
        <taxon>Agaricomycotina</taxon>
        <taxon>Agaricomycetes</taxon>
        <taxon>Polyporales</taxon>
        <taxon>Phaeolaceae</taxon>
        <taxon>Wolfiporia</taxon>
    </lineage>
</organism>
<keyword evidence="8" id="KW-1185">Reference proteome</keyword>
<feature type="transmembrane region" description="Helical" evidence="5">
    <location>
        <begin position="243"/>
        <end position="261"/>
    </location>
</feature>